<sequence>MIKPARARTELLIGDRPVGPGRPCYVIAEIGSNHNGDYRMAVDLVKRCAEAGVDAVKFQDFSREDLFVPSLPPEGTPEWEARQALLTKRWKLLPDYTANPDWWPELAGLASEVGVDFLCSPFSLEAIARLNQVGVPAWKIASGDITWHELIRTAAATKKPLIISTGASGLEEVEQAVVQAREAGCTQIILLHCVSNYPPRWEDANLLAITALAERFQVPVGLSDHSPGSVLPVAALALGCCVVEKHVTLDRKQPGLDHHFALEMKELAQLVEDIRDAELALGTGVKQWADAEEIERYWVRRGLWTTGPITAGTVIRRDQLAVLRPSQGLPASALGKAVGATAARDLAAGEPLVADDIRPRPGEHHD</sequence>
<organism evidence="2 3">
    <name type="scientific">Marinobacter xestospongiae</name>
    <dbReference type="NCBI Taxonomy" id="994319"/>
    <lineage>
        <taxon>Bacteria</taxon>
        <taxon>Pseudomonadati</taxon>
        <taxon>Pseudomonadota</taxon>
        <taxon>Gammaproteobacteria</taxon>
        <taxon>Pseudomonadales</taxon>
        <taxon>Marinobacteraceae</taxon>
        <taxon>Marinobacter</taxon>
    </lineage>
</organism>
<dbReference type="InterPro" id="IPR013132">
    <property type="entry name" value="PseI/NeuA/B-like_N"/>
</dbReference>
<dbReference type="PANTHER" id="PTHR42966">
    <property type="entry name" value="N-ACETYLNEURAMINATE SYNTHASE"/>
    <property type="match status" value="1"/>
</dbReference>
<dbReference type="InterPro" id="IPR013785">
    <property type="entry name" value="Aldolase_TIM"/>
</dbReference>
<dbReference type="PANTHER" id="PTHR42966:SF1">
    <property type="entry name" value="SIALIC ACID SYNTHASE"/>
    <property type="match status" value="1"/>
</dbReference>
<dbReference type="InterPro" id="IPR036732">
    <property type="entry name" value="AFP_Neu5c_C_sf"/>
</dbReference>
<comment type="caution">
    <text evidence="2">The sequence shown here is derived from an EMBL/GenBank/DDBJ whole genome shotgun (WGS) entry which is preliminary data.</text>
</comment>
<dbReference type="Pfam" id="PF08666">
    <property type="entry name" value="SAF"/>
    <property type="match status" value="1"/>
</dbReference>
<dbReference type="InterPro" id="IPR013974">
    <property type="entry name" value="SAF"/>
</dbReference>
<dbReference type="InterPro" id="IPR057736">
    <property type="entry name" value="SAF_PseI/NeuA/NeuB"/>
</dbReference>
<dbReference type="PROSITE" id="PS50844">
    <property type="entry name" value="AFP_LIKE"/>
    <property type="match status" value="1"/>
</dbReference>
<dbReference type="Proteomes" id="UP001269819">
    <property type="component" value="Unassembled WGS sequence"/>
</dbReference>
<dbReference type="InterPro" id="IPR051690">
    <property type="entry name" value="PseI-like"/>
</dbReference>
<dbReference type="Gene3D" id="3.90.1210.10">
    <property type="entry name" value="Antifreeze-like/N-acetylneuraminic acid synthase C-terminal domain"/>
    <property type="match status" value="1"/>
</dbReference>
<evidence type="ECO:0000313" key="3">
    <source>
        <dbReference type="Proteomes" id="UP001269819"/>
    </source>
</evidence>
<evidence type="ECO:0000313" key="2">
    <source>
        <dbReference type="EMBL" id="MDV2079960.1"/>
    </source>
</evidence>
<evidence type="ECO:0000259" key="1">
    <source>
        <dbReference type="PROSITE" id="PS50844"/>
    </source>
</evidence>
<name>A0ABU3W0A3_9GAMM</name>
<dbReference type="CDD" id="cd11615">
    <property type="entry name" value="SAF_NeuB_like"/>
    <property type="match status" value="1"/>
</dbReference>
<accession>A0ABU3W0A3</accession>
<protein>
    <submittedName>
        <fullName evidence="2">N-acetylneuraminate synthase family protein</fullName>
    </submittedName>
</protein>
<gene>
    <name evidence="2" type="ORF">RYS15_14825</name>
</gene>
<dbReference type="RefSeq" id="WP_316974434.1">
    <property type="nucleotide sequence ID" value="NZ_JAWIIJ010000010.1"/>
</dbReference>
<proteinExistence type="predicted"/>
<reference evidence="2 3" key="1">
    <citation type="submission" date="2023-10" db="EMBL/GenBank/DDBJ databases">
        <title>Characteristics and mechanism of a salt-tolerant marine origin heterotrophic nitrifying- aerobic denitrifying bacteria Marinobacter xestospongiae HN1.</title>
        <authorList>
            <person name="Qi R."/>
        </authorList>
    </citation>
    <scope>NUCLEOTIDE SEQUENCE [LARGE SCALE GENOMIC DNA]</scope>
    <source>
        <strain evidence="2 3">HN1</strain>
    </source>
</reference>
<dbReference type="EMBL" id="JAWIIJ010000010">
    <property type="protein sequence ID" value="MDV2079960.1"/>
    <property type="molecule type" value="Genomic_DNA"/>
</dbReference>
<dbReference type="SMART" id="SM00858">
    <property type="entry name" value="SAF"/>
    <property type="match status" value="1"/>
</dbReference>
<dbReference type="Pfam" id="PF03102">
    <property type="entry name" value="NeuB"/>
    <property type="match status" value="1"/>
</dbReference>
<dbReference type="InterPro" id="IPR006190">
    <property type="entry name" value="SAF_AFP_Neu5Ac"/>
</dbReference>
<dbReference type="SUPFAM" id="SSF51569">
    <property type="entry name" value="Aldolase"/>
    <property type="match status" value="1"/>
</dbReference>
<dbReference type="Gene3D" id="3.20.20.70">
    <property type="entry name" value="Aldolase class I"/>
    <property type="match status" value="1"/>
</dbReference>
<dbReference type="SUPFAM" id="SSF51269">
    <property type="entry name" value="AFP III-like domain"/>
    <property type="match status" value="1"/>
</dbReference>
<feature type="domain" description="AFP-like" evidence="1">
    <location>
        <begin position="302"/>
        <end position="360"/>
    </location>
</feature>
<keyword evidence="3" id="KW-1185">Reference proteome</keyword>